<dbReference type="SMART" id="SM00345">
    <property type="entry name" value="HTH_GNTR"/>
    <property type="match status" value="1"/>
</dbReference>
<name>A0ABX9KH14_9FUSO</name>
<evidence type="ECO:0000256" key="5">
    <source>
        <dbReference type="ARBA" id="ARBA00023163"/>
    </source>
</evidence>
<keyword evidence="7" id="KW-0808">Transferase</keyword>
<evidence type="ECO:0000256" key="1">
    <source>
        <dbReference type="ARBA" id="ARBA00005384"/>
    </source>
</evidence>
<evidence type="ECO:0000256" key="4">
    <source>
        <dbReference type="ARBA" id="ARBA00023125"/>
    </source>
</evidence>
<evidence type="ECO:0000313" key="7">
    <source>
        <dbReference type="EMBL" id="REI40984.1"/>
    </source>
</evidence>
<dbReference type="Proteomes" id="UP000263486">
    <property type="component" value="Unassembled WGS sequence"/>
</dbReference>
<keyword evidence="4" id="KW-0238">DNA-binding</keyword>
<keyword evidence="2" id="KW-0663">Pyridoxal phosphate</keyword>
<evidence type="ECO:0000313" key="8">
    <source>
        <dbReference type="Proteomes" id="UP000263486"/>
    </source>
</evidence>
<comment type="similarity">
    <text evidence="1">In the C-terminal section; belongs to the class-I pyridoxal-phosphate-dependent aminotransferase family.</text>
</comment>
<dbReference type="RefSeq" id="WP_114642559.1">
    <property type="nucleotide sequence ID" value="NZ_JAACIO010000010.1"/>
</dbReference>
<keyword evidence="3" id="KW-0805">Transcription regulation</keyword>
<dbReference type="CDD" id="cd00609">
    <property type="entry name" value="AAT_like"/>
    <property type="match status" value="1"/>
</dbReference>
<dbReference type="CDD" id="cd07377">
    <property type="entry name" value="WHTH_GntR"/>
    <property type="match status" value="1"/>
</dbReference>
<dbReference type="InterPro" id="IPR015422">
    <property type="entry name" value="PyrdxlP-dep_Trfase_small"/>
</dbReference>
<dbReference type="EMBL" id="QUAJ01000014">
    <property type="protein sequence ID" value="REI40984.1"/>
    <property type="molecule type" value="Genomic_DNA"/>
</dbReference>
<dbReference type="Pfam" id="PF00155">
    <property type="entry name" value="Aminotran_1_2"/>
    <property type="match status" value="1"/>
</dbReference>
<protein>
    <submittedName>
        <fullName evidence="7">Aminotransferase class I/II-fold pyridoxal phosphate-dependent enzyme</fullName>
    </submittedName>
</protein>
<dbReference type="InterPro" id="IPR000524">
    <property type="entry name" value="Tscrpt_reg_HTH_GntR"/>
</dbReference>
<feature type="domain" description="HTH gntR-type" evidence="6">
    <location>
        <begin position="11"/>
        <end position="79"/>
    </location>
</feature>
<keyword evidence="5" id="KW-0804">Transcription</keyword>
<accession>A0ABX9KH14</accession>
<dbReference type="InterPro" id="IPR036390">
    <property type="entry name" value="WH_DNA-bd_sf"/>
</dbReference>
<proteinExistence type="inferred from homology"/>
<reference evidence="7 8" key="1">
    <citation type="submission" date="2018-08" db="EMBL/GenBank/DDBJ databases">
        <title>Draft genome sequence of Psychrilyobacter sp. strain SD5 isolated from Black Sea water.</title>
        <authorList>
            <person name="Yadav S."/>
            <person name="Villanueva L."/>
            <person name="Damste J.S.S."/>
        </authorList>
    </citation>
    <scope>NUCLEOTIDE SEQUENCE [LARGE SCALE GENOMIC DNA]</scope>
    <source>
        <strain evidence="7 8">SD5</strain>
    </source>
</reference>
<gene>
    <name evidence="7" type="ORF">DYH56_09145</name>
</gene>
<dbReference type="InterPro" id="IPR015424">
    <property type="entry name" value="PyrdxlP-dep_Trfase"/>
</dbReference>
<dbReference type="Gene3D" id="3.40.640.10">
    <property type="entry name" value="Type I PLP-dependent aspartate aminotransferase-like (Major domain)"/>
    <property type="match status" value="1"/>
</dbReference>
<dbReference type="PANTHER" id="PTHR46577:SF1">
    <property type="entry name" value="HTH-TYPE TRANSCRIPTIONAL REGULATORY PROTEIN GABR"/>
    <property type="match status" value="1"/>
</dbReference>
<dbReference type="InterPro" id="IPR051446">
    <property type="entry name" value="HTH_trans_reg/aminotransferase"/>
</dbReference>
<sequence>MNIKIILNKDTDIYKQIYSHFKEEILTKRFKVDEKLPSIRQIANKLKINNITVLKAYSLLEADGYIYKVKGSGSFVKNINLNNTCTLQKPILENFKNGQIKINSNINFASATPNKEIFPTEIFQNIISNLFLEDGSDLFIYEDSQGNLDLRKNIANLLKKEIKNISHKEIQIINGAQQGLDLLKKGIIKNNSTIILGSPTYSSAITTFSNFCKIKTVPVQADGFDMETLEDILKSKKIDYVYVMTNFQSPTGYKWSDDKKIKLLNLAEEYSFYIIEDDCLSELYYHDIPTSSIKSMDFMDKVFYINTFSKVIMPGLRLGYLIPPKKFISSIINSKFISDISSCSLSQRSLNVFLENHYEEHLLKIRSFYKQKYELVKSLIFKSKFLKLDYLPEGGFYFWVSVLNDLNCDLLYMKFKERGVNVLPGNVFFYKKTSSNKIRISFAAVSEDEIILGFRIIEETIHEIIHGGENIYTPLI</sequence>
<dbReference type="PROSITE" id="PS50949">
    <property type="entry name" value="HTH_GNTR"/>
    <property type="match status" value="1"/>
</dbReference>
<dbReference type="InterPro" id="IPR036388">
    <property type="entry name" value="WH-like_DNA-bd_sf"/>
</dbReference>
<dbReference type="GO" id="GO:0008483">
    <property type="term" value="F:transaminase activity"/>
    <property type="evidence" value="ECO:0007669"/>
    <property type="project" value="UniProtKB-KW"/>
</dbReference>
<dbReference type="SUPFAM" id="SSF53383">
    <property type="entry name" value="PLP-dependent transferases"/>
    <property type="match status" value="1"/>
</dbReference>
<dbReference type="Gene3D" id="3.90.1150.10">
    <property type="entry name" value="Aspartate Aminotransferase, domain 1"/>
    <property type="match status" value="1"/>
</dbReference>
<evidence type="ECO:0000256" key="3">
    <source>
        <dbReference type="ARBA" id="ARBA00023015"/>
    </source>
</evidence>
<evidence type="ECO:0000256" key="2">
    <source>
        <dbReference type="ARBA" id="ARBA00022898"/>
    </source>
</evidence>
<evidence type="ECO:0000259" key="6">
    <source>
        <dbReference type="PROSITE" id="PS50949"/>
    </source>
</evidence>
<keyword evidence="7" id="KW-0032">Aminotransferase</keyword>
<dbReference type="Pfam" id="PF00392">
    <property type="entry name" value="GntR"/>
    <property type="match status" value="1"/>
</dbReference>
<dbReference type="Gene3D" id="1.10.10.10">
    <property type="entry name" value="Winged helix-like DNA-binding domain superfamily/Winged helix DNA-binding domain"/>
    <property type="match status" value="1"/>
</dbReference>
<dbReference type="PANTHER" id="PTHR46577">
    <property type="entry name" value="HTH-TYPE TRANSCRIPTIONAL REGULATORY PROTEIN GABR"/>
    <property type="match status" value="1"/>
</dbReference>
<comment type="caution">
    <text evidence="7">The sequence shown here is derived from an EMBL/GenBank/DDBJ whole genome shotgun (WGS) entry which is preliminary data.</text>
</comment>
<organism evidence="7 8">
    <name type="scientific">Psychrilyobacter piezotolerans</name>
    <dbReference type="NCBI Taxonomy" id="2293438"/>
    <lineage>
        <taxon>Bacteria</taxon>
        <taxon>Fusobacteriati</taxon>
        <taxon>Fusobacteriota</taxon>
        <taxon>Fusobacteriia</taxon>
        <taxon>Fusobacteriales</taxon>
        <taxon>Fusobacteriaceae</taxon>
        <taxon>Psychrilyobacter</taxon>
    </lineage>
</organism>
<dbReference type="SUPFAM" id="SSF46785">
    <property type="entry name" value="Winged helix' DNA-binding domain"/>
    <property type="match status" value="1"/>
</dbReference>
<dbReference type="InterPro" id="IPR004839">
    <property type="entry name" value="Aminotransferase_I/II_large"/>
</dbReference>
<dbReference type="InterPro" id="IPR015421">
    <property type="entry name" value="PyrdxlP-dep_Trfase_major"/>
</dbReference>
<keyword evidence="8" id="KW-1185">Reference proteome</keyword>